<organism evidence="1 2">
    <name type="scientific">Gossypium arboreum</name>
    <name type="common">Tree cotton</name>
    <name type="synonym">Gossypium nanking</name>
    <dbReference type="NCBI Taxonomy" id="29729"/>
    <lineage>
        <taxon>Eukaryota</taxon>
        <taxon>Viridiplantae</taxon>
        <taxon>Streptophyta</taxon>
        <taxon>Embryophyta</taxon>
        <taxon>Tracheophyta</taxon>
        <taxon>Spermatophyta</taxon>
        <taxon>Magnoliopsida</taxon>
        <taxon>eudicotyledons</taxon>
        <taxon>Gunneridae</taxon>
        <taxon>Pentapetalae</taxon>
        <taxon>rosids</taxon>
        <taxon>malvids</taxon>
        <taxon>Malvales</taxon>
        <taxon>Malvaceae</taxon>
        <taxon>Malvoideae</taxon>
        <taxon>Gossypium</taxon>
    </lineage>
</organism>
<keyword evidence="2" id="KW-1185">Reference proteome</keyword>
<sequence>MGLVQGERSVAVFMRLSRSLNGASFVALVDKAKIAEEDCSLRSDQVKALTLTSIPGLVQPPMATQHTPRNKFRRYFEENERFRNNRNTIPERVPDPSSLRVFVAIRDLAWTGKSFHVCWLNANYLSSRTHKDWKTIGESTHYQLVQL</sequence>
<reference evidence="2" key="1">
    <citation type="submission" date="2014-09" db="EMBL/GenBank/DDBJ databases">
        <authorList>
            <person name="Mudge J."/>
            <person name="Ramaraj T."/>
            <person name="Lindquist I.E."/>
            <person name="Bharti A.K."/>
            <person name="Sundararajan A."/>
            <person name="Cameron C.T."/>
            <person name="Woodward J.E."/>
            <person name="May G.D."/>
            <person name="Brubaker C."/>
            <person name="Broadhvest J."/>
            <person name="Wilkins T.A."/>
        </authorList>
    </citation>
    <scope>NUCLEOTIDE SEQUENCE</scope>
    <source>
        <strain evidence="2">cv. AKA8401</strain>
    </source>
</reference>
<proteinExistence type="predicted"/>
<dbReference type="EMBL" id="JRRC01422261">
    <property type="protein sequence ID" value="KHG05018.1"/>
    <property type="molecule type" value="Genomic_DNA"/>
</dbReference>
<gene>
    <name evidence="1" type="ORF">F383_30470</name>
</gene>
<evidence type="ECO:0000313" key="2">
    <source>
        <dbReference type="Proteomes" id="UP000032142"/>
    </source>
</evidence>
<protein>
    <submittedName>
        <fullName evidence="1">Uncharacterized protein</fullName>
    </submittedName>
</protein>
<evidence type="ECO:0000313" key="1">
    <source>
        <dbReference type="EMBL" id="KHG05018.1"/>
    </source>
</evidence>
<accession>A0A0B0MSA8</accession>
<dbReference type="Proteomes" id="UP000032142">
    <property type="component" value="Unassembled WGS sequence"/>
</dbReference>
<dbReference type="AlphaFoldDB" id="A0A0B0MSA8"/>
<name>A0A0B0MSA8_GOSAR</name>
<comment type="caution">
    <text evidence="1">The sequence shown here is derived from an EMBL/GenBank/DDBJ whole genome shotgun (WGS) entry which is preliminary data.</text>
</comment>